<name>A0A5B7YG00_9ALTE</name>
<accession>A0A5B7YG00</accession>
<evidence type="ECO:0000313" key="4">
    <source>
        <dbReference type="Proteomes" id="UP000304912"/>
    </source>
</evidence>
<dbReference type="Gene3D" id="3.40.50.1820">
    <property type="entry name" value="alpha/beta hydrolase"/>
    <property type="match status" value="2"/>
</dbReference>
<evidence type="ECO:0000259" key="2">
    <source>
        <dbReference type="Pfam" id="PF12697"/>
    </source>
</evidence>
<dbReference type="AlphaFoldDB" id="A0A5B7YG00"/>
<dbReference type="KEGG" id="salk:FBQ74_14935"/>
<dbReference type="SUPFAM" id="SSF53474">
    <property type="entry name" value="alpha/beta-Hydrolases"/>
    <property type="match status" value="1"/>
</dbReference>
<evidence type="ECO:0000256" key="1">
    <source>
        <dbReference type="SAM" id="SignalP"/>
    </source>
</evidence>
<dbReference type="EMBL" id="CP039852">
    <property type="protein sequence ID" value="QCZ94682.1"/>
    <property type="molecule type" value="Genomic_DNA"/>
</dbReference>
<proteinExistence type="predicted"/>
<dbReference type="Proteomes" id="UP000304912">
    <property type="component" value="Chromosome"/>
</dbReference>
<sequence length="271" mass="29482">MKTCFALILLLTSFCTVAASTIELEDGFVEYEIKGNGDIPVLFDAGAVSGMAGWDAIWQDLPEGITALRFSRQGEGNSDSCEGQRSAADYVDEVAQLLSALQIKTPIVYVSHSFGGITARNFAAAHTSEIAALLMVDPANPRDVEIVTQLNPEDGHLEVSNVKENDYKMGAGTWCFLDVVWDKSDSVGYAEIGDIPVTLIAGTRAETSPSHTLETQRGRALWGKYQSEWVNQFPRGKAVLAPHSGHMVQDDQPALVLNELVKLLNRLENVN</sequence>
<dbReference type="RefSeq" id="WP_139757418.1">
    <property type="nucleotide sequence ID" value="NZ_CP039852.1"/>
</dbReference>
<dbReference type="PANTHER" id="PTHR43798:SF33">
    <property type="entry name" value="HYDROLASE, PUTATIVE (AFU_ORTHOLOGUE AFUA_2G14860)-RELATED"/>
    <property type="match status" value="1"/>
</dbReference>
<feature type="signal peptide" evidence="1">
    <location>
        <begin position="1"/>
        <end position="18"/>
    </location>
</feature>
<dbReference type="PANTHER" id="PTHR43798">
    <property type="entry name" value="MONOACYLGLYCEROL LIPASE"/>
    <property type="match status" value="1"/>
</dbReference>
<dbReference type="GO" id="GO:0016787">
    <property type="term" value="F:hydrolase activity"/>
    <property type="evidence" value="ECO:0007669"/>
    <property type="project" value="UniProtKB-KW"/>
</dbReference>
<keyword evidence="1" id="KW-0732">Signal</keyword>
<feature type="domain" description="AB hydrolase-1" evidence="2">
    <location>
        <begin position="46"/>
        <end position="257"/>
    </location>
</feature>
<organism evidence="3 4">
    <name type="scientific">Salinimonas iocasae</name>
    <dbReference type="NCBI Taxonomy" id="2572577"/>
    <lineage>
        <taxon>Bacteria</taxon>
        <taxon>Pseudomonadati</taxon>
        <taxon>Pseudomonadota</taxon>
        <taxon>Gammaproteobacteria</taxon>
        <taxon>Alteromonadales</taxon>
        <taxon>Alteromonadaceae</taxon>
        <taxon>Alteromonas/Salinimonas group</taxon>
        <taxon>Salinimonas</taxon>
    </lineage>
</organism>
<dbReference type="Pfam" id="PF12697">
    <property type="entry name" value="Abhydrolase_6"/>
    <property type="match status" value="1"/>
</dbReference>
<dbReference type="InterPro" id="IPR029058">
    <property type="entry name" value="AB_hydrolase_fold"/>
</dbReference>
<keyword evidence="3" id="KW-0378">Hydrolase</keyword>
<dbReference type="InterPro" id="IPR050266">
    <property type="entry name" value="AB_hydrolase_sf"/>
</dbReference>
<protein>
    <submittedName>
        <fullName evidence="3">Alpha/beta hydrolase</fullName>
    </submittedName>
</protein>
<dbReference type="OrthoDB" id="5724113at2"/>
<keyword evidence="4" id="KW-1185">Reference proteome</keyword>
<feature type="chain" id="PRO_5022814298" evidence="1">
    <location>
        <begin position="19"/>
        <end position="271"/>
    </location>
</feature>
<dbReference type="InterPro" id="IPR000073">
    <property type="entry name" value="AB_hydrolase_1"/>
</dbReference>
<dbReference type="GO" id="GO:0016020">
    <property type="term" value="C:membrane"/>
    <property type="evidence" value="ECO:0007669"/>
    <property type="project" value="TreeGrafter"/>
</dbReference>
<gene>
    <name evidence="3" type="ORF">FBQ74_14935</name>
</gene>
<reference evidence="3 4" key="1">
    <citation type="submission" date="2019-04" db="EMBL/GenBank/DDBJ databases">
        <title>Salinimonas iocasae sp. nov., a halophilic bacterium isolated from the outer tube casing of tubeworms in Okinawa Trough.</title>
        <authorList>
            <person name="Zhang H."/>
            <person name="Wang H."/>
            <person name="Li C."/>
        </authorList>
    </citation>
    <scope>NUCLEOTIDE SEQUENCE [LARGE SCALE GENOMIC DNA]</scope>
    <source>
        <strain evidence="3 4">KX18D6</strain>
    </source>
</reference>
<evidence type="ECO:0000313" key="3">
    <source>
        <dbReference type="EMBL" id="QCZ94682.1"/>
    </source>
</evidence>